<accession>A0A6L9MP11</accession>
<protein>
    <submittedName>
        <fullName evidence="1">Uncharacterized protein</fullName>
    </submittedName>
</protein>
<evidence type="ECO:0000313" key="1">
    <source>
        <dbReference type="EMBL" id="NDV89541.1"/>
    </source>
</evidence>
<name>A0A6L9MP11_9HYPH</name>
<dbReference type="RefSeq" id="WP_163046384.1">
    <property type="nucleotide sequence ID" value="NZ_JAAAMJ010000063.1"/>
</dbReference>
<dbReference type="AlphaFoldDB" id="A0A6L9MP11"/>
<comment type="caution">
    <text evidence="1">The sequence shown here is derived from an EMBL/GenBank/DDBJ whole genome shotgun (WGS) entry which is preliminary data.</text>
</comment>
<evidence type="ECO:0000313" key="2">
    <source>
        <dbReference type="Proteomes" id="UP000476332"/>
    </source>
</evidence>
<dbReference type="Proteomes" id="UP000476332">
    <property type="component" value="Unassembled WGS sequence"/>
</dbReference>
<gene>
    <name evidence="1" type="ORF">GTW51_23195</name>
</gene>
<keyword evidence="2" id="KW-1185">Reference proteome</keyword>
<organism evidence="1 2">
    <name type="scientific">Aurantimonas aggregata</name>
    <dbReference type="NCBI Taxonomy" id="2047720"/>
    <lineage>
        <taxon>Bacteria</taxon>
        <taxon>Pseudomonadati</taxon>
        <taxon>Pseudomonadota</taxon>
        <taxon>Alphaproteobacteria</taxon>
        <taxon>Hyphomicrobiales</taxon>
        <taxon>Aurantimonadaceae</taxon>
        <taxon>Aurantimonas</taxon>
    </lineage>
</organism>
<proteinExistence type="predicted"/>
<dbReference type="EMBL" id="JAAAMJ010000063">
    <property type="protein sequence ID" value="NDV89541.1"/>
    <property type="molecule type" value="Genomic_DNA"/>
</dbReference>
<reference evidence="1 2" key="1">
    <citation type="submission" date="2020-01" db="EMBL/GenBank/DDBJ databases">
        <title>Genomes of bacteria type strains.</title>
        <authorList>
            <person name="Chen J."/>
            <person name="Zhu S."/>
            <person name="Chen J."/>
        </authorList>
    </citation>
    <scope>NUCLEOTIDE SEQUENCE [LARGE SCALE GENOMIC DNA]</scope>
    <source>
        <strain evidence="1 2">KCTC 52919</strain>
    </source>
</reference>
<sequence length="71" mass="8042">MAAISHVFTLRRAAQILGRDESLLWDLSDQLEPEGGMLWIYDINDAEILAFTDDGIEALREIIKDQIDRPG</sequence>